<protein>
    <submittedName>
        <fullName evidence="2">Uncharacterized protein</fullName>
    </submittedName>
</protein>
<comment type="caution">
    <text evidence="2">The sequence shown here is derived from an EMBL/GenBank/DDBJ whole genome shotgun (WGS) entry which is preliminary data.</text>
</comment>
<evidence type="ECO:0000256" key="1">
    <source>
        <dbReference type="SAM" id="MobiDB-lite"/>
    </source>
</evidence>
<proteinExistence type="predicted"/>
<keyword evidence="3" id="KW-1185">Reference proteome</keyword>
<accession>A0A9J6EI06</accession>
<name>A0A9J6EI06_RHIMP</name>
<sequence>MKKALKEECMDRDIVILFIEENVLYVEESEDEEKEQAVKHREPSGPNLLCHSTSHYERSHADTEERSPAVSQRYLKNSISSNKIKDASQASVIVVVGTERCGNEETTVAPSRALLYDCPRWTYDQGGNDAASRDASNDTALKNCNFPSTGTSMAAAFESIASNVAATLHRWCTTPWVAAAAADTSVHGATTRRHGAVGDLPAAEATS</sequence>
<feature type="region of interest" description="Disordered" evidence="1">
    <location>
        <begin position="34"/>
        <end position="69"/>
    </location>
</feature>
<evidence type="ECO:0000313" key="2">
    <source>
        <dbReference type="EMBL" id="KAH8033672.1"/>
    </source>
</evidence>
<evidence type="ECO:0000313" key="3">
    <source>
        <dbReference type="Proteomes" id="UP000821866"/>
    </source>
</evidence>
<organism evidence="2 3">
    <name type="scientific">Rhipicephalus microplus</name>
    <name type="common">Cattle tick</name>
    <name type="synonym">Boophilus microplus</name>
    <dbReference type="NCBI Taxonomy" id="6941"/>
    <lineage>
        <taxon>Eukaryota</taxon>
        <taxon>Metazoa</taxon>
        <taxon>Ecdysozoa</taxon>
        <taxon>Arthropoda</taxon>
        <taxon>Chelicerata</taxon>
        <taxon>Arachnida</taxon>
        <taxon>Acari</taxon>
        <taxon>Parasitiformes</taxon>
        <taxon>Ixodida</taxon>
        <taxon>Ixodoidea</taxon>
        <taxon>Ixodidae</taxon>
        <taxon>Rhipicephalinae</taxon>
        <taxon>Rhipicephalus</taxon>
        <taxon>Boophilus</taxon>
    </lineage>
</organism>
<dbReference type="Proteomes" id="UP000821866">
    <property type="component" value="Chromosome 2"/>
</dbReference>
<dbReference type="AlphaFoldDB" id="A0A9J6EI06"/>
<reference evidence="2" key="1">
    <citation type="journal article" date="2020" name="Cell">
        <title>Large-Scale Comparative Analyses of Tick Genomes Elucidate Their Genetic Diversity and Vector Capacities.</title>
        <authorList>
            <consortium name="Tick Genome and Microbiome Consortium (TIGMIC)"/>
            <person name="Jia N."/>
            <person name="Wang J."/>
            <person name="Shi W."/>
            <person name="Du L."/>
            <person name="Sun Y."/>
            <person name="Zhan W."/>
            <person name="Jiang J.F."/>
            <person name="Wang Q."/>
            <person name="Zhang B."/>
            <person name="Ji P."/>
            <person name="Bell-Sakyi L."/>
            <person name="Cui X.M."/>
            <person name="Yuan T.T."/>
            <person name="Jiang B.G."/>
            <person name="Yang W.F."/>
            <person name="Lam T.T."/>
            <person name="Chang Q.C."/>
            <person name="Ding S.J."/>
            <person name="Wang X.J."/>
            <person name="Zhu J.G."/>
            <person name="Ruan X.D."/>
            <person name="Zhao L."/>
            <person name="Wei J.T."/>
            <person name="Ye R.Z."/>
            <person name="Que T.C."/>
            <person name="Du C.H."/>
            <person name="Zhou Y.H."/>
            <person name="Cheng J.X."/>
            <person name="Dai P.F."/>
            <person name="Guo W.B."/>
            <person name="Han X.H."/>
            <person name="Huang E.J."/>
            <person name="Li L.F."/>
            <person name="Wei W."/>
            <person name="Gao Y.C."/>
            <person name="Liu J.Z."/>
            <person name="Shao H.Z."/>
            <person name="Wang X."/>
            <person name="Wang C.C."/>
            <person name="Yang T.C."/>
            <person name="Huo Q.B."/>
            <person name="Li W."/>
            <person name="Chen H.Y."/>
            <person name="Chen S.E."/>
            <person name="Zhou L.G."/>
            <person name="Ni X.B."/>
            <person name="Tian J.H."/>
            <person name="Sheng Y."/>
            <person name="Liu T."/>
            <person name="Pan Y.S."/>
            <person name="Xia L.Y."/>
            <person name="Li J."/>
            <person name="Zhao F."/>
            <person name="Cao W.C."/>
        </authorList>
    </citation>
    <scope>NUCLEOTIDE SEQUENCE</scope>
    <source>
        <strain evidence="2">Rmic-2018</strain>
    </source>
</reference>
<feature type="compositionally biased region" description="Basic and acidic residues" evidence="1">
    <location>
        <begin position="54"/>
        <end position="67"/>
    </location>
</feature>
<reference evidence="2" key="2">
    <citation type="submission" date="2021-09" db="EMBL/GenBank/DDBJ databases">
        <authorList>
            <person name="Jia N."/>
            <person name="Wang J."/>
            <person name="Shi W."/>
            <person name="Du L."/>
            <person name="Sun Y."/>
            <person name="Zhan W."/>
            <person name="Jiang J."/>
            <person name="Wang Q."/>
            <person name="Zhang B."/>
            <person name="Ji P."/>
            <person name="Sakyi L.B."/>
            <person name="Cui X."/>
            <person name="Yuan T."/>
            <person name="Jiang B."/>
            <person name="Yang W."/>
            <person name="Lam T.T.-Y."/>
            <person name="Chang Q."/>
            <person name="Ding S."/>
            <person name="Wang X."/>
            <person name="Zhu J."/>
            <person name="Ruan X."/>
            <person name="Zhao L."/>
            <person name="Wei J."/>
            <person name="Que T."/>
            <person name="Du C."/>
            <person name="Cheng J."/>
            <person name="Dai P."/>
            <person name="Han X."/>
            <person name="Huang E."/>
            <person name="Gao Y."/>
            <person name="Liu J."/>
            <person name="Shao H."/>
            <person name="Ye R."/>
            <person name="Li L."/>
            <person name="Wei W."/>
            <person name="Wang X."/>
            <person name="Wang C."/>
            <person name="Huo Q."/>
            <person name="Li W."/>
            <person name="Guo W."/>
            <person name="Chen H."/>
            <person name="Chen S."/>
            <person name="Zhou L."/>
            <person name="Zhou L."/>
            <person name="Ni X."/>
            <person name="Tian J."/>
            <person name="Zhou Y."/>
            <person name="Sheng Y."/>
            <person name="Liu T."/>
            <person name="Pan Y."/>
            <person name="Xia L."/>
            <person name="Li J."/>
            <person name="Zhao F."/>
            <person name="Cao W."/>
        </authorList>
    </citation>
    <scope>NUCLEOTIDE SEQUENCE</scope>
    <source>
        <strain evidence="2">Rmic-2018</strain>
        <tissue evidence="2">Larvae</tissue>
    </source>
</reference>
<dbReference type="EMBL" id="JABSTU010000004">
    <property type="protein sequence ID" value="KAH8033672.1"/>
    <property type="molecule type" value="Genomic_DNA"/>
</dbReference>
<gene>
    <name evidence="2" type="ORF">HPB51_015018</name>
</gene>